<evidence type="ECO:0000256" key="1">
    <source>
        <dbReference type="ARBA" id="ARBA00001946"/>
    </source>
</evidence>
<keyword evidence="5 9" id="KW-0378">Hydrolase</keyword>
<comment type="subunit">
    <text evidence="3">Homotetramer.</text>
</comment>
<dbReference type="KEGG" id="tsph:KIH39_03760"/>
<evidence type="ECO:0000256" key="4">
    <source>
        <dbReference type="ARBA" id="ARBA00022723"/>
    </source>
</evidence>
<dbReference type="PANTHER" id="PTHR21485">
    <property type="entry name" value="HAD SUPERFAMILY MEMBERS CMAS AND KDSC"/>
    <property type="match status" value="1"/>
</dbReference>
<feature type="binding site" evidence="7">
    <location>
        <position position="51"/>
    </location>
    <ligand>
        <name>substrate</name>
    </ligand>
</feature>
<proteinExistence type="inferred from homology"/>
<dbReference type="EMBL" id="CP074694">
    <property type="protein sequence ID" value="QVL33044.1"/>
    <property type="molecule type" value="Genomic_DNA"/>
</dbReference>
<dbReference type="FunFam" id="3.40.50.1000:FF:000029">
    <property type="entry name" value="3-deoxy-D-manno-octulosonate 8-phosphate phosphatase KdsC"/>
    <property type="match status" value="1"/>
</dbReference>
<dbReference type="CDD" id="cd01630">
    <property type="entry name" value="HAD_KDO-like"/>
    <property type="match status" value="1"/>
</dbReference>
<feature type="binding site" evidence="7">
    <location>
        <position position="90"/>
    </location>
    <ligand>
        <name>substrate</name>
    </ligand>
</feature>
<feature type="binding site" evidence="8">
    <location>
        <position position="113"/>
    </location>
    <ligand>
        <name>Mg(2+)</name>
        <dbReference type="ChEBI" id="CHEBI:18420"/>
    </ligand>
</feature>
<keyword evidence="10" id="KW-1185">Reference proteome</keyword>
<evidence type="ECO:0000313" key="10">
    <source>
        <dbReference type="Proteomes" id="UP000676194"/>
    </source>
</evidence>
<feature type="binding site" evidence="8">
    <location>
        <position position="20"/>
    </location>
    <ligand>
        <name>Mg(2+)</name>
        <dbReference type="ChEBI" id="CHEBI:18420"/>
    </ligand>
</feature>
<protein>
    <submittedName>
        <fullName evidence="9">HAD hydrolase family protein</fullName>
    </submittedName>
</protein>
<dbReference type="RefSeq" id="WP_213497934.1">
    <property type="nucleotide sequence ID" value="NZ_CP074694.1"/>
</dbReference>
<evidence type="ECO:0000313" key="9">
    <source>
        <dbReference type="EMBL" id="QVL33044.1"/>
    </source>
</evidence>
<dbReference type="SUPFAM" id="SSF56784">
    <property type="entry name" value="HAD-like"/>
    <property type="match status" value="1"/>
</dbReference>
<keyword evidence="4 8" id="KW-0479">Metal-binding</keyword>
<comment type="cofactor">
    <cofactor evidence="1 8">
        <name>Mg(2+)</name>
        <dbReference type="ChEBI" id="CHEBI:18420"/>
    </cofactor>
</comment>
<dbReference type="Proteomes" id="UP000676194">
    <property type="component" value="Chromosome"/>
</dbReference>
<gene>
    <name evidence="9" type="ORF">KIH39_03760</name>
</gene>
<dbReference type="PIRSF" id="PIRSF006118">
    <property type="entry name" value="KDO8-P_Ptase"/>
    <property type="match status" value="1"/>
</dbReference>
<name>A0A8E6B7R6_9BACT</name>
<dbReference type="InterPro" id="IPR023214">
    <property type="entry name" value="HAD_sf"/>
</dbReference>
<evidence type="ECO:0000256" key="3">
    <source>
        <dbReference type="ARBA" id="ARBA00011881"/>
    </source>
</evidence>
<dbReference type="AlphaFoldDB" id="A0A8E6B7R6"/>
<dbReference type="GO" id="GO:0016788">
    <property type="term" value="F:hydrolase activity, acting on ester bonds"/>
    <property type="evidence" value="ECO:0007669"/>
    <property type="project" value="InterPro"/>
</dbReference>
<feature type="binding site" evidence="7">
    <location>
        <position position="22"/>
    </location>
    <ligand>
        <name>substrate</name>
    </ligand>
</feature>
<reference evidence="9" key="1">
    <citation type="submission" date="2021-05" db="EMBL/GenBank/DDBJ databases">
        <title>Complete genome sequence of the cellulolytic planctomycete Telmatocola sphagniphila SP2T and characterization of the first cellulase from planctomycetes.</title>
        <authorList>
            <person name="Rakitin A.L."/>
            <person name="Beletsky A.V."/>
            <person name="Naumoff D.G."/>
            <person name="Kulichevskaya I.S."/>
            <person name="Mardanov A.V."/>
            <person name="Ravin N.V."/>
            <person name="Dedysh S.N."/>
        </authorList>
    </citation>
    <scope>NUCLEOTIDE SEQUENCE</scope>
    <source>
        <strain evidence="9">SP2T</strain>
    </source>
</reference>
<accession>A0A8E6B7R6</accession>
<dbReference type="Gene3D" id="3.40.50.1000">
    <property type="entry name" value="HAD superfamily/HAD-like"/>
    <property type="match status" value="1"/>
</dbReference>
<feature type="binding site" evidence="7">
    <location>
        <position position="66"/>
    </location>
    <ligand>
        <name>substrate</name>
    </ligand>
</feature>
<feature type="binding site" evidence="7">
    <location>
        <position position="74"/>
    </location>
    <ligand>
        <name>substrate</name>
    </ligand>
</feature>
<evidence type="ECO:0000256" key="6">
    <source>
        <dbReference type="ARBA" id="ARBA00022842"/>
    </source>
</evidence>
<sequence>MNPKPPLTERLTRINVLVLDVDGVLTDGSIFYSDQNTELRPFHVRDGIALRWWHSLGYRSVIISGRSSPLVDRRAKETDVAKVLQGVGNKQAALRILSEELNFKIEESCCIGDDLPELALMNCCGIAVTVADGVQEMRAVADYVTQQPGGRGAVRETIEWILKAQGRWNEVVLRYANQV</sequence>
<comment type="similarity">
    <text evidence="2">Belongs to the KdsC family.</text>
</comment>
<evidence type="ECO:0000256" key="8">
    <source>
        <dbReference type="PIRSR" id="PIRSR006118-2"/>
    </source>
</evidence>
<evidence type="ECO:0000256" key="2">
    <source>
        <dbReference type="ARBA" id="ARBA00005893"/>
    </source>
</evidence>
<keyword evidence="6 8" id="KW-0460">Magnesium</keyword>
<dbReference type="InterPro" id="IPR010023">
    <property type="entry name" value="KdsC_fam"/>
</dbReference>
<evidence type="ECO:0000256" key="7">
    <source>
        <dbReference type="PIRSR" id="PIRSR006118-1"/>
    </source>
</evidence>
<dbReference type="InterPro" id="IPR050793">
    <property type="entry name" value="CMP-NeuNAc_synthase"/>
</dbReference>
<evidence type="ECO:0000256" key="5">
    <source>
        <dbReference type="ARBA" id="ARBA00022801"/>
    </source>
</evidence>
<dbReference type="Pfam" id="PF08282">
    <property type="entry name" value="Hydrolase_3"/>
    <property type="match status" value="1"/>
</dbReference>
<dbReference type="GO" id="GO:0046872">
    <property type="term" value="F:metal ion binding"/>
    <property type="evidence" value="ECO:0007669"/>
    <property type="project" value="UniProtKB-KW"/>
</dbReference>
<dbReference type="InterPro" id="IPR036412">
    <property type="entry name" value="HAD-like_sf"/>
</dbReference>
<organism evidence="9 10">
    <name type="scientific">Telmatocola sphagniphila</name>
    <dbReference type="NCBI Taxonomy" id="1123043"/>
    <lineage>
        <taxon>Bacteria</taxon>
        <taxon>Pseudomonadati</taxon>
        <taxon>Planctomycetota</taxon>
        <taxon>Planctomycetia</taxon>
        <taxon>Gemmatales</taxon>
        <taxon>Gemmataceae</taxon>
    </lineage>
</organism>
<dbReference type="PANTHER" id="PTHR21485:SF3">
    <property type="entry name" value="N-ACYLNEURAMINATE CYTIDYLYLTRANSFERASE"/>
    <property type="match status" value="1"/>
</dbReference>
<dbReference type="GO" id="GO:0008781">
    <property type="term" value="F:N-acylneuraminate cytidylyltransferase activity"/>
    <property type="evidence" value="ECO:0007669"/>
    <property type="project" value="TreeGrafter"/>
</dbReference>
<dbReference type="NCBIfam" id="TIGR01670">
    <property type="entry name" value="KdsC-phosphatas"/>
    <property type="match status" value="1"/>
</dbReference>